<feature type="transmembrane region" description="Helical" evidence="1">
    <location>
        <begin position="149"/>
        <end position="168"/>
    </location>
</feature>
<dbReference type="InterPro" id="IPR000620">
    <property type="entry name" value="EamA_dom"/>
</dbReference>
<accession>A0A7V8FXH3</accession>
<evidence type="ECO:0000313" key="4">
    <source>
        <dbReference type="Proteomes" id="UP000462435"/>
    </source>
</evidence>
<reference evidence="4" key="1">
    <citation type="journal article" date="2020" name="MBio">
        <title>Horizontal gene transfer to a defensive symbiont with a reduced genome amongst a multipartite beetle microbiome.</title>
        <authorList>
            <person name="Waterworth S.C."/>
            <person name="Florez L.V."/>
            <person name="Rees E.R."/>
            <person name="Hertweck C."/>
            <person name="Kaltenpoth M."/>
            <person name="Kwan J.C."/>
        </authorList>
    </citation>
    <scope>NUCLEOTIDE SEQUENCE [LARGE SCALE GENOMIC DNA]</scope>
</reference>
<name>A0A7V8FXH3_9BURK</name>
<comment type="caution">
    <text evidence="3">The sequence shown here is derived from an EMBL/GenBank/DDBJ whole genome shotgun (WGS) entry which is preliminary data.</text>
</comment>
<keyword evidence="1" id="KW-0812">Transmembrane</keyword>
<feature type="transmembrane region" description="Helical" evidence="1">
    <location>
        <begin position="125"/>
        <end position="143"/>
    </location>
</feature>
<evidence type="ECO:0000259" key="2">
    <source>
        <dbReference type="Pfam" id="PF00892"/>
    </source>
</evidence>
<feature type="transmembrane region" description="Helical" evidence="1">
    <location>
        <begin position="239"/>
        <end position="261"/>
    </location>
</feature>
<dbReference type="PANTHER" id="PTHR22911">
    <property type="entry name" value="ACYL-MALONYL CONDENSING ENZYME-RELATED"/>
    <property type="match status" value="1"/>
</dbReference>
<sequence length="296" mass="31439">MQHLPKSAVAALLLNTVIWGLSWTGMRALEAMGMHPLWATAAIFCGCALMLLALKRRDIPLLLRHPELLGVALATGLTNAAFNVAIAYGDVVRVILLFYLMPIWTVILARIVLHEAITPRSLGRVALGLGGAVIVLYQPRLGLPLPQTLPDWMAVLGGLSFAVNNVLLRRLHGVSDGARAIAMLSGGATLACLLGIAFSVSGMIAWPAHVPASAWPLVGLWAVLYLVSNLCLQYGVSRLPANITAVVMLAEILVASFSAWLLGAAELRPQDLIGGVLIIAAPWIIRDRRAAAPSPA</sequence>
<feature type="domain" description="EamA" evidence="2">
    <location>
        <begin position="8"/>
        <end position="136"/>
    </location>
</feature>
<feature type="transmembrane region" description="Helical" evidence="1">
    <location>
        <begin position="37"/>
        <end position="54"/>
    </location>
</feature>
<proteinExistence type="predicted"/>
<dbReference type="AlphaFoldDB" id="A0A7V8FXH3"/>
<dbReference type="Proteomes" id="UP000462435">
    <property type="component" value="Unassembled WGS sequence"/>
</dbReference>
<dbReference type="Pfam" id="PF00892">
    <property type="entry name" value="EamA"/>
    <property type="match status" value="2"/>
</dbReference>
<feature type="domain" description="EamA" evidence="2">
    <location>
        <begin position="151"/>
        <end position="284"/>
    </location>
</feature>
<dbReference type="InterPro" id="IPR037185">
    <property type="entry name" value="EmrE-like"/>
</dbReference>
<feature type="transmembrane region" description="Helical" evidence="1">
    <location>
        <begin position="212"/>
        <end position="232"/>
    </location>
</feature>
<feature type="transmembrane region" description="Helical" evidence="1">
    <location>
        <begin position="180"/>
        <end position="206"/>
    </location>
</feature>
<evidence type="ECO:0000313" key="3">
    <source>
        <dbReference type="EMBL" id="KAF1044466.1"/>
    </source>
</evidence>
<keyword evidence="1" id="KW-0472">Membrane</keyword>
<protein>
    <recommendedName>
        <fullName evidence="2">EamA domain-containing protein</fullName>
    </recommendedName>
</protein>
<dbReference type="SUPFAM" id="SSF103481">
    <property type="entry name" value="Multidrug resistance efflux transporter EmrE"/>
    <property type="match status" value="2"/>
</dbReference>
<feature type="transmembrane region" description="Helical" evidence="1">
    <location>
        <begin position="94"/>
        <end position="113"/>
    </location>
</feature>
<keyword evidence="1" id="KW-1133">Transmembrane helix</keyword>
<dbReference type="EMBL" id="WNDX01000043">
    <property type="protein sequence ID" value="KAF1044466.1"/>
    <property type="molecule type" value="Genomic_DNA"/>
</dbReference>
<gene>
    <name evidence="3" type="ORF">GAK35_01773</name>
</gene>
<organism evidence="3 4">
    <name type="scientific">Herbaspirillum frisingense</name>
    <dbReference type="NCBI Taxonomy" id="92645"/>
    <lineage>
        <taxon>Bacteria</taxon>
        <taxon>Pseudomonadati</taxon>
        <taxon>Pseudomonadota</taxon>
        <taxon>Betaproteobacteria</taxon>
        <taxon>Burkholderiales</taxon>
        <taxon>Oxalobacteraceae</taxon>
        <taxon>Herbaspirillum</taxon>
    </lineage>
</organism>
<feature type="transmembrane region" description="Helical" evidence="1">
    <location>
        <begin position="66"/>
        <end position="88"/>
    </location>
</feature>
<dbReference type="GO" id="GO:0016020">
    <property type="term" value="C:membrane"/>
    <property type="evidence" value="ECO:0007669"/>
    <property type="project" value="InterPro"/>
</dbReference>
<evidence type="ECO:0000256" key="1">
    <source>
        <dbReference type="SAM" id="Phobius"/>
    </source>
</evidence>